<dbReference type="PANTHER" id="PTHR11403">
    <property type="entry name" value="CYTOCHROME C OXIDASE SUBUNIT III"/>
    <property type="match status" value="1"/>
</dbReference>
<dbReference type="EMBL" id="WRPP01000005">
    <property type="protein sequence ID" value="MVU80791.1"/>
    <property type="molecule type" value="Genomic_DNA"/>
</dbReference>
<evidence type="ECO:0000256" key="7">
    <source>
        <dbReference type="ARBA" id="ARBA00047816"/>
    </source>
</evidence>
<comment type="similarity">
    <text evidence="2 8">Belongs to the cytochrome c oxidase subunit 3 family.</text>
</comment>
<evidence type="ECO:0000256" key="6">
    <source>
        <dbReference type="ARBA" id="ARBA00031400"/>
    </source>
</evidence>
<dbReference type="Proteomes" id="UP000466794">
    <property type="component" value="Unassembled WGS sequence"/>
</dbReference>
<evidence type="ECO:0000256" key="5">
    <source>
        <dbReference type="ARBA" id="ARBA00023136"/>
    </source>
</evidence>
<gene>
    <name evidence="12" type="ORF">GPX89_26500</name>
</gene>
<feature type="transmembrane region" description="Helical" evidence="10">
    <location>
        <begin position="27"/>
        <end position="49"/>
    </location>
</feature>
<proteinExistence type="inferred from homology"/>
<name>A0A7K1V2M7_9NOCA</name>
<accession>A0A7K1V2M7</accession>
<dbReference type="GO" id="GO:0004129">
    <property type="term" value="F:cytochrome-c oxidase activity"/>
    <property type="evidence" value="ECO:0007669"/>
    <property type="project" value="UniProtKB-EC"/>
</dbReference>
<dbReference type="Pfam" id="PF00510">
    <property type="entry name" value="COX3"/>
    <property type="match status" value="1"/>
</dbReference>
<evidence type="ECO:0000256" key="3">
    <source>
        <dbReference type="ARBA" id="ARBA00022692"/>
    </source>
</evidence>
<evidence type="ECO:0000313" key="13">
    <source>
        <dbReference type="Proteomes" id="UP000466794"/>
    </source>
</evidence>
<dbReference type="InterPro" id="IPR013833">
    <property type="entry name" value="Cyt_c_oxidase_su3_a-hlx"/>
</dbReference>
<dbReference type="InterPro" id="IPR035973">
    <property type="entry name" value="Cyt_c_oxidase_su3-like_sf"/>
</dbReference>
<dbReference type="GO" id="GO:0019646">
    <property type="term" value="P:aerobic electron transport chain"/>
    <property type="evidence" value="ECO:0007669"/>
    <property type="project" value="InterPro"/>
</dbReference>
<feature type="domain" description="Heme-copper oxidase subunit III family profile" evidence="11">
    <location>
        <begin position="28"/>
        <end position="204"/>
    </location>
</feature>
<organism evidence="12 13">
    <name type="scientific">Nocardia terrae</name>
    <dbReference type="NCBI Taxonomy" id="2675851"/>
    <lineage>
        <taxon>Bacteria</taxon>
        <taxon>Bacillati</taxon>
        <taxon>Actinomycetota</taxon>
        <taxon>Actinomycetes</taxon>
        <taxon>Mycobacteriales</taxon>
        <taxon>Nocardiaceae</taxon>
        <taxon>Nocardia</taxon>
    </lineage>
</organism>
<dbReference type="GO" id="GO:0005886">
    <property type="term" value="C:plasma membrane"/>
    <property type="evidence" value="ECO:0007669"/>
    <property type="project" value="UniProtKB-SubCell"/>
</dbReference>
<keyword evidence="3 8" id="KW-0812">Transmembrane</keyword>
<feature type="transmembrane region" description="Helical" evidence="10">
    <location>
        <begin position="177"/>
        <end position="203"/>
    </location>
</feature>
<sequence length="204" mass="23124">MTTLADASLSDEQSTQTSPRGHVPGEAGLWVLLFGDMLVFTMLFGVYLYQRRQQPRLFEEFQATVDRNLGTLNTLLLLVSSLLVVLATRAVRRSAQRHLAPRLLLGAITCGIGFVAVKAFEYHEELTGSSTTATNTFRLYYFALTGLHLAHLVFGLLVLIGLWTLSRKRDLTRTHHMFFEGGACFWHMVDLLWMMIFPLVYLVR</sequence>
<reference evidence="12 13" key="1">
    <citation type="submission" date="2019-12" db="EMBL/GenBank/DDBJ databases">
        <title>Nocardia sp. nov. ET3-3 isolated from soil.</title>
        <authorList>
            <person name="Kanchanasin P."/>
            <person name="Tanasupawat S."/>
            <person name="Yuki M."/>
            <person name="Kudo T."/>
        </authorList>
    </citation>
    <scope>NUCLEOTIDE SEQUENCE [LARGE SCALE GENOMIC DNA]</scope>
    <source>
        <strain evidence="12 13">ET3-3</strain>
    </source>
</reference>
<evidence type="ECO:0000259" key="11">
    <source>
        <dbReference type="PROSITE" id="PS50253"/>
    </source>
</evidence>
<protein>
    <recommendedName>
        <fullName evidence="6">Cytochrome aa3 subunit 3</fullName>
    </recommendedName>
</protein>
<keyword evidence="13" id="KW-1185">Reference proteome</keyword>
<feature type="transmembrane region" description="Helical" evidence="10">
    <location>
        <begin position="103"/>
        <end position="120"/>
    </location>
</feature>
<evidence type="ECO:0000313" key="12">
    <source>
        <dbReference type="EMBL" id="MVU80791.1"/>
    </source>
</evidence>
<comment type="catalytic activity">
    <reaction evidence="7">
        <text>4 Fe(II)-[cytochrome c] + O2 + 8 H(+)(in) = 4 Fe(III)-[cytochrome c] + 2 H2O + 4 H(+)(out)</text>
        <dbReference type="Rhea" id="RHEA:11436"/>
        <dbReference type="Rhea" id="RHEA-COMP:10350"/>
        <dbReference type="Rhea" id="RHEA-COMP:14399"/>
        <dbReference type="ChEBI" id="CHEBI:15377"/>
        <dbReference type="ChEBI" id="CHEBI:15378"/>
        <dbReference type="ChEBI" id="CHEBI:15379"/>
        <dbReference type="ChEBI" id="CHEBI:29033"/>
        <dbReference type="ChEBI" id="CHEBI:29034"/>
        <dbReference type="EC" id="7.1.1.9"/>
    </reaction>
</comment>
<evidence type="ECO:0000256" key="9">
    <source>
        <dbReference type="SAM" id="MobiDB-lite"/>
    </source>
</evidence>
<dbReference type="PROSITE" id="PS50253">
    <property type="entry name" value="COX3"/>
    <property type="match status" value="1"/>
</dbReference>
<keyword evidence="5 10" id="KW-0472">Membrane</keyword>
<feature type="transmembrane region" description="Helical" evidence="10">
    <location>
        <begin position="140"/>
        <end position="165"/>
    </location>
</feature>
<dbReference type="InterPro" id="IPR000298">
    <property type="entry name" value="Cyt_c_oxidase-like_su3"/>
</dbReference>
<dbReference type="Gene3D" id="1.20.120.80">
    <property type="entry name" value="Cytochrome c oxidase, subunit III, four-helix bundle"/>
    <property type="match status" value="1"/>
</dbReference>
<comment type="subcellular location">
    <subcellularLocation>
        <location evidence="8">Cell membrane</location>
        <topology evidence="8">Multi-pass membrane protein</topology>
    </subcellularLocation>
    <subcellularLocation>
        <location evidence="1">Membrane</location>
        <topology evidence="1">Multi-pass membrane protein</topology>
    </subcellularLocation>
</comment>
<feature type="transmembrane region" description="Helical" evidence="10">
    <location>
        <begin position="69"/>
        <end position="91"/>
    </location>
</feature>
<feature type="region of interest" description="Disordered" evidence="9">
    <location>
        <begin position="1"/>
        <end position="21"/>
    </location>
</feature>
<comment type="caution">
    <text evidence="12">The sequence shown here is derived from an EMBL/GenBank/DDBJ whole genome shotgun (WGS) entry which is preliminary data.</text>
</comment>
<feature type="compositionally biased region" description="Polar residues" evidence="9">
    <location>
        <begin position="1"/>
        <end position="19"/>
    </location>
</feature>
<dbReference type="InterPro" id="IPR024791">
    <property type="entry name" value="Cyt_c/ubiquinol_Oxase_su3"/>
</dbReference>
<evidence type="ECO:0000256" key="1">
    <source>
        <dbReference type="ARBA" id="ARBA00004141"/>
    </source>
</evidence>
<dbReference type="AlphaFoldDB" id="A0A7K1V2M7"/>
<dbReference type="PANTHER" id="PTHR11403:SF6">
    <property type="entry name" value="NITRIC OXIDE REDUCTASE SUBUNIT E"/>
    <property type="match status" value="1"/>
</dbReference>
<dbReference type="SUPFAM" id="SSF81452">
    <property type="entry name" value="Cytochrome c oxidase subunit III-like"/>
    <property type="match status" value="1"/>
</dbReference>
<evidence type="ECO:0000256" key="8">
    <source>
        <dbReference type="RuleBase" id="RU003376"/>
    </source>
</evidence>
<evidence type="ECO:0000256" key="2">
    <source>
        <dbReference type="ARBA" id="ARBA00010581"/>
    </source>
</evidence>
<keyword evidence="4 10" id="KW-1133">Transmembrane helix</keyword>
<evidence type="ECO:0000256" key="10">
    <source>
        <dbReference type="SAM" id="Phobius"/>
    </source>
</evidence>
<evidence type="ECO:0000256" key="4">
    <source>
        <dbReference type="ARBA" id="ARBA00022989"/>
    </source>
</evidence>